<keyword evidence="8" id="KW-1185">Reference proteome</keyword>
<dbReference type="PANTHER" id="PTHR11654">
    <property type="entry name" value="OLIGOPEPTIDE TRANSPORTER-RELATED"/>
    <property type="match status" value="1"/>
</dbReference>
<accession>D8RF50</accession>
<evidence type="ECO:0000256" key="2">
    <source>
        <dbReference type="ARBA" id="ARBA00005982"/>
    </source>
</evidence>
<proteinExistence type="inferred from homology"/>
<dbReference type="GO" id="GO:0055085">
    <property type="term" value="P:transmembrane transport"/>
    <property type="evidence" value="ECO:0000318"/>
    <property type="project" value="GO_Central"/>
</dbReference>
<dbReference type="Pfam" id="PF00854">
    <property type="entry name" value="PTR2"/>
    <property type="match status" value="2"/>
</dbReference>
<dbReference type="AlphaFoldDB" id="D8RF50"/>
<comment type="subcellular location">
    <subcellularLocation>
        <location evidence="1">Membrane</location>
        <topology evidence="1">Multi-pass membrane protein</topology>
    </subcellularLocation>
</comment>
<feature type="transmembrane region" description="Helical" evidence="6">
    <location>
        <begin position="102"/>
        <end position="130"/>
    </location>
</feature>
<evidence type="ECO:0000256" key="4">
    <source>
        <dbReference type="ARBA" id="ARBA00022989"/>
    </source>
</evidence>
<reference evidence="7 8" key="1">
    <citation type="journal article" date="2011" name="Science">
        <title>The Selaginella genome identifies genetic changes associated with the evolution of vascular plants.</title>
        <authorList>
            <person name="Banks J.A."/>
            <person name="Nishiyama T."/>
            <person name="Hasebe M."/>
            <person name="Bowman J.L."/>
            <person name="Gribskov M."/>
            <person name="dePamphilis C."/>
            <person name="Albert V.A."/>
            <person name="Aono N."/>
            <person name="Aoyama T."/>
            <person name="Ambrose B.A."/>
            <person name="Ashton N.W."/>
            <person name="Axtell M.J."/>
            <person name="Barker E."/>
            <person name="Barker M.S."/>
            <person name="Bennetzen J.L."/>
            <person name="Bonawitz N.D."/>
            <person name="Chapple C."/>
            <person name="Cheng C."/>
            <person name="Correa L.G."/>
            <person name="Dacre M."/>
            <person name="DeBarry J."/>
            <person name="Dreyer I."/>
            <person name="Elias M."/>
            <person name="Engstrom E.M."/>
            <person name="Estelle M."/>
            <person name="Feng L."/>
            <person name="Finet C."/>
            <person name="Floyd S.K."/>
            <person name="Frommer W.B."/>
            <person name="Fujita T."/>
            <person name="Gramzow L."/>
            <person name="Gutensohn M."/>
            <person name="Harholt J."/>
            <person name="Hattori M."/>
            <person name="Heyl A."/>
            <person name="Hirai T."/>
            <person name="Hiwatashi Y."/>
            <person name="Ishikawa M."/>
            <person name="Iwata M."/>
            <person name="Karol K.G."/>
            <person name="Koehler B."/>
            <person name="Kolukisaoglu U."/>
            <person name="Kubo M."/>
            <person name="Kurata T."/>
            <person name="Lalonde S."/>
            <person name="Li K."/>
            <person name="Li Y."/>
            <person name="Litt A."/>
            <person name="Lyons E."/>
            <person name="Manning G."/>
            <person name="Maruyama T."/>
            <person name="Michael T.P."/>
            <person name="Mikami K."/>
            <person name="Miyazaki S."/>
            <person name="Morinaga S."/>
            <person name="Murata T."/>
            <person name="Mueller-Roeber B."/>
            <person name="Nelson D.R."/>
            <person name="Obara M."/>
            <person name="Oguri Y."/>
            <person name="Olmstead R.G."/>
            <person name="Onodera N."/>
            <person name="Petersen B.L."/>
            <person name="Pils B."/>
            <person name="Prigge M."/>
            <person name="Rensing S.A."/>
            <person name="Riano-Pachon D.M."/>
            <person name="Roberts A.W."/>
            <person name="Sato Y."/>
            <person name="Scheller H.V."/>
            <person name="Schulz B."/>
            <person name="Schulz C."/>
            <person name="Shakirov E.V."/>
            <person name="Shibagaki N."/>
            <person name="Shinohara N."/>
            <person name="Shippen D.E."/>
            <person name="Soerensen I."/>
            <person name="Sotooka R."/>
            <person name="Sugimoto N."/>
            <person name="Sugita M."/>
            <person name="Sumikawa N."/>
            <person name="Tanurdzic M."/>
            <person name="Theissen G."/>
            <person name="Ulvskov P."/>
            <person name="Wakazuki S."/>
            <person name="Weng J.K."/>
            <person name="Willats W.W."/>
            <person name="Wipf D."/>
            <person name="Wolf P.G."/>
            <person name="Yang L."/>
            <person name="Zimmer A.D."/>
            <person name="Zhu Q."/>
            <person name="Mitros T."/>
            <person name="Hellsten U."/>
            <person name="Loque D."/>
            <person name="Otillar R."/>
            <person name="Salamov A."/>
            <person name="Schmutz J."/>
            <person name="Shapiro H."/>
            <person name="Lindquist E."/>
            <person name="Lucas S."/>
            <person name="Rokhsar D."/>
            <person name="Grigoriev I.V."/>
        </authorList>
    </citation>
    <scope>NUCLEOTIDE SEQUENCE [LARGE SCALE GENOMIC DNA]</scope>
</reference>
<dbReference type="OrthoDB" id="8904098at2759"/>
<feature type="transmembrane region" description="Helical" evidence="6">
    <location>
        <begin position="214"/>
        <end position="236"/>
    </location>
</feature>
<dbReference type="OMA" id="NHYNEEH"/>
<dbReference type="EMBL" id="GL377578">
    <property type="protein sequence ID" value="EFJ28808.1"/>
    <property type="molecule type" value="Genomic_DNA"/>
</dbReference>
<dbReference type="Gramene" id="EFJ28808">
    <property type="protein sequence ID" value="EFJ28808"/>
    <property type="gene ID" value="SELMODRAFT_92183"/>
</dbReference>
<feature type="transmembrane region" description="Helical" evidence="6">
    <location>
        <begin position="339"/>
        <end position="360"/>
    </location>
</feature>
<name>D8RF50_SELML</name>
<dbReference type="InterPro" id="IPR036259">
    <property type="entry name" value="MFS_trans_sf"/>
</dbReference>
<keyword evidence="4 6" id="KW-1133">Transmembrane helix</keyword>
<sequence>MTNHYNEEHSTVPLLQHGKQVSLDFYGNRALPLRTGGARSTFPVLLFNCLAVLSLYGVSYNLVLFMVSKLGLSNAAASSQVSIWTGVHDFSPLLVAYISDSYLGTFVTTLAGSFVFFGGLALLSLAVLFLEHQDSPSLAVTWLFFVALYVVALSKGFVASLLAFGAGQFDEEDPVEAASKSSYFSWYYFCSSMGLLLAVLGVVYIEDRMGFSTALFVCGGAILLGIAVFCGAAKLYRYDCILTGNPFAKLLHKDSRSSLAGILWVWLGSVVYETMKAQTFSLFVEQAALMDTKVGGFRIPPASLNSFDPISFLVWTLVYDRVLVPVMRRATGNSRGFTFFQRMGAGLVAMTAAMACAAVLETERLANFHRQRGTIVLWQIPQFVLIGGSKVFYYVGLVEFIYERAPENLRTLGVGMVFFASSVGCFLSGFLVSITSRITGERGWIPRNLNDGHLDYFFWLLAALGSANWLFFLAYTNLNDWSKRKL</sequence>
<dbReference type="SUPFAM" id="SSF103473">
    <property type="entry name" value="MFS general substrate transporter"/>
    <property type="match status" value="2"/>
</dbReference>
<feature type="transmembrane region" description="Helical" evidence="6">
    <location>
        <begin position="456"/>
        <end position="478"/>
    </location>
</feature>
<feature type="transmembrane region" description="Helical" evidence="6">
    <location>
        <begin position="186"/>
        <end position="205"/>
    </location>
</feature>
<feature type="transmembrane region" description="Helical" evidence="6">
    <location>
        <begin position="414"/>
        <end position="436"/>
    </location>
</feature>
<feature type="transmembrane region" description="Helical" evidence="6">
    <location>
        <begin position="44"/>
        <end position="67"/>
    </location>
</feature>
<organism evidence="8">
    <name type="scientific">Selaginella moellendorffii</name>
    <name type="common">Spikemoss</name>
    <dbReference type="NCBI Taxonomy" id="88036"/>
    <lineage>
        <taxon>Eukaryota</taxon>
        <taxon>Viridiplantae</taxon>
        <taxon>Streptophyta</taxon>
        <taxon>Embryophyta</taxon>
        <taxon>Tracheophyta</taxon>
        <taxon>Lycopodiopsida</taxon>
        <taxon>Selaginellales</taxon>
        <taxon>Selaginellaceae</taxon>
        <taxon>Selaginella</taxon>
    </lineage>
</organism>
<keyword evidence="3 6" id="KW-0812">Transmembrane</keyword>
<evidence type="ECO:0000256" key="1">
    <source>
        <dbReference type="ARBA" id="ARBA00004141"/>
    </source>
</evidence>
<feature type="transmembrane region" description="Helical" evidence="6">
    <location>
        <begin position="142"/>
        <end position="166"/>
    </location>
</feature>
<evidence type="ECO:0000313" key="8">
    <source>
        <dbReference type="Proteomes" id="UP000001514"/>
    </source>
</evidence>
<dbReference type="KEGG" id="smo:SELMODRAFT_92183"/>
<dbReference type="Proteomes" id="UP000001514">
    <property type="component" value="Unassembled WGS sequence"/>
</dbReference>
<dbReference type="HOGENOM" id="CLU_009313_4_3_1"/>
<evidence type="ECO:0000256" key="3">
    <source>
        <dbReference type="ARBA" id="ARBA00022692"/>
    </source>
</evidence>
<comment type="similarity">
    <text evidence="2">Belongs to the major facilitator superfamily. Proton-dependent oligopeptide transporter (POT/PTR) (TC 2.A.17) family.</text>
</comment>
<evidence type="ECO:0008006" key="9">
    <source>
        <dbReference type="Google" id="ProtNLM"/>
    </source>
</evidence>
<gene>
    <name evidence="7" type="ORF">SELMODRAFT_92183</name>
</gene>
<feature type="transmembrane region" description="Helical" evidence="6">
    <location>
        <begin position="380"/>
        <end position="402"/>
    </location>
</feature>
<dbReference type="InterPro" id="IPR000109">
    <property type="entry name" value="POT_fam"/>
</dbReference>
<keyword evidence="5 6" id="KW-0472">Membrane</keyword>
<evidence type="ECO:0000313" key="7">
    <source>
        <dbReference type="EMBL" id="EFJ28808.1"/>
    </source>
</evidence>
<evidence type="ECO:0000256" key="5">
    <source>
        <dbReference type="ARBA" id="ARBA00023136"/>
    </source>
</evidence>
<dbReference type="GO" id="GO:0016020">
    <property type="term" value="C:membrane"/>
    <property type="evidence" value="ECO:0000318"/>
    <property type="project" value="GO_Central"/>
</dbReference>
<dbReference type="GO" id="GO:0022857">
    <property type="term" value="F:transmembrane transporter activity"/>
    <property type="evidence" value="ECO:0000318"/>
    <property type="project" value="GO_Central"/>
</dbReference>
<dbReference type="InParanoid" id="D8RF50"/>
<evidence type="ECO:0000256" key="6">
    <source>
        <dbReference type="SAM" id="Phobius"/>
    </source>
</evidence>
<protein>
    <recommendedName>
        <fullName evidence="9">Major facilitator superfamily (MFS) profile domain-containing protein</fullName>
    </recommendedName>
</protein>
<dbReference type="eggNOG" id="KOG1237">
    <property type="taxonomic scope" value="Eukaryota"/>
</dbReference>
<dbReference type="Gene3D" id="1.20.1250.20">
    <property type="entry name" value="MFS general substrate transporter like domains"/>
    <property type="match status" value="2"/>
</dbReference>